<dbReference type="AlphaFoldDB" id="Q84R84"/>
<feature type="region of interest" description="Disordered" evidence="1">
    <location>
        <begin position="439"/>
        <end position="469"/>
    </location>
</feature>
<accession>Q84R84</accession>
<feature type="compositionally biased region" description="Basic and acidic residues" evidence="1">
    <location>
        <begin position="380"/>
        <end position="389"/>
    </location>
</feature>
<feature type="region of interest" description="Disordered" evidence="1">
    <location>
        <begin position="1"/>
        <end position="36"/>
    </location>
</feature>
<feature type="compositionally biased region" description="Low complexity" evidence="1">
    <location>
        <begin position="92"/>
        <end position="104"/>
    </location>
</feature>
<feature type="compositionally biased region" description="Basic and acidic residues" evidence="1">
    <location>
        <begin position="15"/>
        <end position="27"/>
    </location>
</feature>
<feature type="region of interest" description="Disordered" evidence="1">
    <location>
        <begin position="92"/>
        <end position="111"/>
    </location>
</feature>
<reference evidence="3" key="1">
    <citation type="journal article" date="2005" name="Nature">
        <title>The map-based sequence of the rice genome.</title>
        <authorList>
            <consortium name="International rice genome sequencing project (IRGSP)"/>
            <person name="Matsumoto T."/>
            <person name="Wu J."/>
            <person name="Kanamori H."/>
            <person name="Katayose Y."/>
            <person name="Fujisawa M."/>
            <person name="Namiki N."/>
            <person name="Mizuno H."/>
            <person name="Yamamoto K."/>
            <person name="Antonio B.A."/>
            <person name="Baba T."/>
            <person name="Sakata K."/>
            <person name="Nagamura Y."/>
            <person name="Aoki H."/>
            <person name="Arikawa K."/>
            <person name="Arita K."/>
            <person name="Bito T."/>
            <person name="Chiden Y."/>
            <person name="Fujitsuka N."/>
            <person name="Fukunaka R."/>
            <person name="Hamada M."/>
            <person name="Harada C."/>
            <person name="Hayashi A."/>
            <person name="Hijishita S."/>
            <person name="Honda M."/>
            <person name="Hosokawa S."/>
            <person name="Ichikawa Y."/>
            <person name="Idonuma A."/>
            <person name="Iijima M."/>
            <person name="Ikeda M."/>
            <person name="Ikeno M."/>
            <person name="Ito K."/>
            <person name="Ito S."/>
            <person name="Ito T."/>
            <person name="Ito Y."/>
            <person name="Ito Y."/>
            <person name="Iwabuchi A."/>
            <person name="Kamiya K."/>
            <person name="Karasawa W."/>
            <person name="Kurita K."/>
            <person name="Katagiri S."/>
            <person name="Kikuta A."/>
            <person name="Kobayashi H."/>
            <person name="Kobayashi N."/>
            <person name="Machita K."/>
            <person name="Maehara T."/>
            <person name="Masukawa M."/>
            <person name="Mizubayashi T."/>
            <person name="Mukai Y."/>
            <person name="Nagasaki H."/>
            <person name="Nagata Y."/>
            <person name="Naito S."/>
            <person name="Nakashima M."/>
            <person name="Nakama Y."/>
            <person name="Nakamichi Y."/>
            <person name="Nakamura M."/>
            <person name="Meguro A."/>
            <person name="Negishi M."/>
            <person name="Ohta I."/>
            <person name="Ohta T."/>
            <person name="Okamoto M."/>
            <person name="Ono N."/>
            <person name="Saji S."/>
            <person name="Sakaguchi M."/>
            <person name="Sakai K."/>
            <person name="Shibata M."/>
            <person name="Shimokawa T."/>
            <person name="Song J."/>
            <person name="Takazaki Y."/>
            <person name="Terasawa K."/>
            <person name="Tsugane M."/>
            <person name="Tsuji K."/>
            <person name="Ueda S."/>
            <person name="Waki K."/>
            <person name="Yamagata H."/>
            <person name="Yamamoto M."/>
            <person name="Yamamoto S."/>
            <person name="Yamane H."/>
            <person name="Yoshiki S."/>
            <person name="Yoshihara R."/>
            <person name="Yukawa K."/>
            <person name="Zhong H."/>
            <person name="Yano M."/>
            <person name="Yuan Q."/>
            <person name="Ouyang S."/>
            <person name="Liu J."/>
            <person name="Jones K.M."/>
            <person name="Gansberger K."/>
            <person name="Moffat K."/>
            <person name="Hill J."/>
            <person name="Bera J."/>
            <person name="Fadrosh D."/>
            <person name="Jin S."/>
            <person name="Johri S."/>
            <person name="Kim M."/>
            <person name="Overton L."/>
            <person name="Reardon M."/>
            <person name="Tsitrin T."/>
            <person name="Vuong H."/>
            <person name="Weaver B."/>
            <person name="Ciecko A."/>
            <person name="Tallon L."/>
            <person name="Jackson J."/>
            <person name="Pai G."/>
            <person name="Aken S.V."/>
            <person name="Utterback T."/>
            <person name="Reidmuller S."/>
            <person name="Feldblyum T."/>
            <person name="Hsiao J."/>
            <person name="Zismann V."/>
            <person name="Iobst S."/>
            <person name="de Vazeille A.R."/>
            <person name="Buell C.R."/>
            <person name="Ying K."/>
            <person name="Li Y."/>
            <person name="Lu T."/>
            <person name="Huang Y."/>
            <person name="Zhao Q."/>
            <person name="Feng Q."/>
            <person name="Zhang L."/>
            <person name="Zhu J."/>
            <person name="Weng Q."/>
            <person name="Mu J."/>
            <person name="Lu Y."/>
            <person name="Fan D."/>
            <person name="Liu Y."/>
            <person name="Guan J."/>
            <person name="Zhang Y."/>
            <person name="Yu S."/>
            <person name="Liu X."/>
            <person name="Zhang Y."/>
            <person name="Hong G."/>
            <person name="Han B."/>
            <person name="Choisne N."/>
            <person name="Demange N."/>
            <person name="Orjeda G."/>
            <person name="Samain S."/>
            <person name="Cattolico L."/>
            <person name="Pelletier E."/>
            <person name="Couloux A."/>
            <person name="Segurens B."/>
            <person name="Wincker P."/>
            <person name="D'Hont A."/>
            <person name="Scarpelli C."/>
            <person name="Weissenbach J."/>
            <person name="Salanoubat M."/>
            <person name="Quetier F."/>
            <person name="Yu Y."/>
            <person name="Kim H.R."/>
            <person name="Rambo T."/>
            <person name="Currie J."/>
            <person name="Collura K."/>
            <person name="Luo M."/>
            <person name="Yang T."/>
            <person name="Ammiraju J.S.S."/>
            <person name="Engler F."/>
            <person name="Soderlund C."/>
            <person name="Wing R.A."/>
            <person name="Palmer L.E."/>
            <person name="de la Bastide M."/>
            <person name="Spiegel L."/>
            <person name="Nascimento L."/>
            <person name="Zutavern T."/>
            <person name="O'Shaughnessy A."/>
            <person name="Dike S."/>
            <person name="Dedhia N."/>
            <person name="Preston R."/>
            <person name="Balija V."/>
            <person name="McCombie W.R."/>
            <person name="Chow T."/>
            <person name="Chen H."/>
            <person name="Chung M."/>
            <person name="Chen C."/>
            <person name="Shaw J."/>
            <person name="Wu H."/>
            <person name="Hsiao K."/>
            <person name="Chao Y."/>
            <person name="Chu M."/>
            <person name="Cheng C."/>
            <person name="Hour A."/>
            <person name="Lee P."/>
            <person name="Lin S."/>
            <person name="Lin Y."/>
            <person name="Liou J."/>
            <person name="Liu S."/>
            <person name="Hsing Y."/>
            <person name="Raghuvanshi S."/>
            <person name="Mohanty A."/>
            <person name="Bharti A.K."/>
            <person name="Gaur A."/>
            <person name="Gupta V."/>
            <person name="Kumar D."/>
            <person name="Ravi V."/>
            <person name="Vij S."/>
            <person name="Kapur A."/>
            <person name="Khurana P."/>
            <person name="Khurana P."/>
            <person name="Khurana J.P."/>
            <person name="Tyagi A.K."/>
            <person name="Gaikwad K."/>
            <person name="Singh A."/>
            <person name="Dalal V."/>
            <person name="Srivastava S."/>
            <person name="Dixit A."/>
            <person name="Pal A.K."/>
            <person name="Ghazi I.A."/>
            <person name="Yadav M."/>
            <person name="Pandit A."/>
            <person name="Bhargava A."/>
            <person name="Sureshbabu K."/>
            <person name="Batra K."/>
            <person name="Sharma T.R."/>
            <person name="Mohapatra T."/>
            <person name="Singh N.K."/>
            <person name="Messing J."/>
            <person name="Nelson A.B."/>
            <person name="Fuks G."/>
            <person name="Kavchok S."/>
            <person name="Keizer G."/>
            <person name="Linton E."/>
            <person name="Llaca V."/>
            <person name="Song R."/>
            <person name="Tanyolac B."/>
            <person name="Young S."/>
            <person name="Ho-Il K."/>
            <person name="Hahn J.H."/>
            <person name="Sangsakoo G."/>
            <person name="Vanavichit A."/>
            <person name="de Mattos Luiz.A.T."/>
            <person name="Zimmer P.D."/>
            <person name="Malone G."/>
            <person name="Dellagostin O."/>
            <person name="de Oliveira A.C."/>
            <person name="Bevan M."/>
            <person name="Bancroft I."/>
            <person name="Minx P."/>
            <person name="Cordum H."/>
            <person name="Wilson R."/>
            <person name="Cheng Z."/>
            <person name="Jin W."/>
            <person name="Jiang J."/>
            <person name="Leong S.A."/>
            <person name="Iwama H."/>
            <person name="Gojobori T."/>
            <person name="Itoh T."/>
            <person name="Niimura Y."/>
            <person name="Fujii Y."/>
            <person name="Habara T."/>
            <person name="Sakai H."/>
            <person name="Sato Y."/>
            <person name="Wilson G."/>
            <person name="Kumar K."/>
            <person name="McCouch S."/>
            <person name="Juretic N."/>
            <person name="Hoen D."/>
            <person name="Wright S."/>
            <person name="Bruskiewich R."/>
            <person name="Bureau T."/>
            <person name="Miyao A."/>
            <person name="Hirochika H."/>
            <person name="Nishikawa T."/>
            <person name="Kadowaki K."/>
            <person name="Sugiura M."/>
            <person name="Burr B."/>
            <person name="Sasaki T."/>
        </authorList>
    </citation>
    <scope>NUCLEOTIDE SEQUENCE [LARGE SCALE GENOMIC DNA]</scope>
    <source>
        <strain evidence="3">cv. Nipponbare</strain>
    </source>
</reference>
<name>Q84R84_ORYSJ</name>
<evidence type="ECO:0000313" key="3">
    <source>
        <dbReference type="Proteomes" id="UP000000763"/>
    </source>
</evidence>
<reference evidence="3" key="2">
    <citation type="journal article" date="2008" name="Nucleic Acids Res.">
        <title>The rice annotation project database (RAP-DB): 2008 update.</title>
        <authorList>
            <consortium name="The rice annotation project (RAP)"/>
        </authorList>
    </citation>
    <scope>GENOME REANNOTATION</scope>
    <source>
        <strain evidence="3">cv. Nipponbare</strain>
    </source>
</reference>
<evidence type="ECO:0000313" key="2">
    <source>
        <dbReference type="EMBL" id="AAP03370.1"/>
    </source>
</evidence>
<feature type="region of interest" description="Disordered" evidence="1">
    <location>
        <begin position="482"/>
        <end position="516"/>
    </location>
</feature>
<gene>
    <name evidence="2" type="primary">OSJNBb0041J20.18</name>
</gene>
<dbReference type="Proteomes" id="UP000000763">
    <property type="component" value="Chromosome 3"/>
</dbReference>
<dbReference type="EMBL" id="AC118134">
    <property type="protein sequence ID" value="AAP03370.1"/>
    <property type="molecule type" value="Genomic_DNA"/>
</dbReference>
<organism evidence="2 3">
    <name type="scientific">Oryza sativa subsp. japonica</name>
    <name type="common">Rice</name>
    <dbReference type="NCBI Taxonomy" id="39947"/>
    <lineage>
        <taxon>Eukaryota</taxon>
        <taxon>Viridiplantae</taxon>
        <taxon>Streptophyta</taxon>
        <taxon>Embryophyta</taxon>
        <taxon>Tracheophyta</taxon>
        <taxon>Spermatophyta</taxon>
        <taxon>Magnoliopsida</taxon>
        <taxon>Liliopsida</taxon>
        <taxon>Poales</taxon>
        <taxon>Poaceae</taxon>
        <taxon>BOP clade</taxon>
        <taxon>Oryzoideae</taxon>
        <taxon>Oryzeae</taxon>
        <taxon>Oryzinae</taxon>
        <taxon>Oryza</taxon>
        <taxon>Oryza sativa</taxon>
    </lineage>
</organism>
<feature type="compositionally biased region" description="Basic and acidic residues" evidence="1">
    <location>
        <begin position="483"/>
        <end position="508"/>
    </location>
</feature>
<protein>
    <submittedName>
        <fullName evidence="2">Uncharacterized protein</fullName>
    </submittedName>
</protein>
<evidence type="ECO:0000256" key="1">
    <source>
        <dbReference type="SAM" id="MobiDB-lite"/>
    </source>
</evidence>
<feature type="region of interest" description="Disordered" evidence="1">
    <location>
        <begin position="349"/>
        <end position="393"/>
    </location>
</feature>
<proteinExistence type="predicted"/>
<sequence length="516" mass="55283">MARLACGVGGSGESGEEKWHAGEERRRGGSQNADSSSSMLLSLSSTALPLACAAAAACWSCTWSAATVDWSTSATHLPANLSTPPPISPLVSLPRLSLEPSPSDSNDKDTRVWSRRWRGQGDCAPWPPCSALQPEPLRPPAVVPVLPVAPRRAPSHPSPSHHMLQPRLPHLPQLHLLFHYLLHARNSSYLLLCSVLLRLARRAAEGEAVSEDHKCRGPGTRVSAALTSGHCRLSAPLQIACHHPSLGKEREERKKREGRRLADGATWERRRAAGRGWTTAAPEGRPEQAKRLFSFCSSLLLSSESEATGSIGLICHLLVFIDLLRPVPVQASVGECGCGEAASIGERGGEEAAAAERRGEAEQRGGRVAEGRAAPSGGWDRADGRDPSHRRFPCRRLPPVAPALFSVVLLPRRPPPAARHAGLLSIVLPLPATDRRRLPVAPASSPPCSPLPAAKGHASPLPSPAAGHARCAGTPPVLAVLLEGKKVRERERERKRERGEGRGGERGRALMWNDDM</sequence>
<feature type="compositionally biased region" description="Basic and acidic residues" evidence="1">
    <location>
        <begin position="349"/>
        <end position="370"/>
    </location>
</feature>